<name>A0AA88V2J4_9ASTE</name>
<comment type="catalytic activity">
    <reaction evidence="8">
        <text>L-seryl-[protein] + ATP = O-phospho-L-seryl-[protein] + ADP + H(+)</text>
        <dbReference type="Rhea" id="RHEA:17989"/>
        <dbReference type="Rhea" id="RHEA-COMP:9863"/>
        <dbReference type="Rhea" id="RHEA-COMP:11604"/>
        <dbReference type="ChEBI" id="CHEBI:15378"/>
        <dbReference type="ChEBI" id="CHEBI:29999"/>
        <dbReference type="ChEBI" id="CHEBI:30616"/>
        <dbReference type="ChEBI" id="CHEBI:83421"/>
        <dbReference type="ChEBI" id="CHEBI:456216"/>
        <dbReference type="EC" id="2.7.11.1"/>
    </reaction>
</comment>
<gene>
    <name evidence="10" type="ORF">RJ639_023005</name>
</gene>
<dbReference type="InterPro" id="IPR011009">
    <property type="entry name" value="Kinase-like_dom_sf"/>
</dbReference>
<dbReference type="GO" id="GO:0004674">
    <property type="term" value="F:protein serine/threonine kinase activity"/>
    <property type="evidence" value="ECO:0007669"/>
    <property type="project" value="UniProtKB-KW"/>
</dbReference>
<dbReference type="PANTHER" id="PTHR48005:SF16">
    <property type="entry name" value="MDIS1-INTERACTING RECEPTOR LIKE KINASE 2-LIKE ISOFORM X1"/>
    <property type="match status" value="1"/>
</dbReference>
<dbReference type="Pfam" id="PF00069">
    <property type="entry name" value="Pkinase"/>
    <property type="match status" value="1"/>
</dbReference>
<evidence type="ECO:0000256" key="3">
    <source>
        <dbReference type="ARBA" id="ARBA00022679"/>
    </source>
</evidence>
<dbReference type="PROSITE" id="PS00109">
    <property type="entry name" value="PROTEIN_KINASE_TYR"/>
    <property type="match status" value="1"/>
</dbReference>
<dbReference type="InterPro" id="IPR000719">
    <property type="entry name" value="Prot_kinase_dom"/>
</dbReference>
<dbReference type="Proteomes" id="UP001188597">
    <property type="component" value="Unassembled WGS sequence"/>
</dbReference>
<evidence type="ECO:0000256" key="6">
    <source>
        <dbReference type="ARBA" id="ARBA00022840"/>
    </source>
</evidence>
<keyword evidence="3" id="KW-0808">Transferase</keyword>
<protein>
    <recommendedName>
        <fullName evidence="1">non-specific serine/threonine protein kinase</fullName>
        <ecNumber evidence="1">2.7.11.1</ecNumber>
    </recommendedName>
</protein>
<feature type="domain" description="Protein kinase" evidence="9">
    <location>
        <begin position="1"/>
        <end position="96"/>
    </location>
</feature>
<keyword evidence="11" id="KW-1185">Reference proteome</keyword>
<dbReference type="SUPFAM" id="SSF56112">
    <property type="entry name" value="Protein kinase-like (PK-like)"/>
    <property type="match status" value="1"/>
</dbReference>
<keyword evidence="4" id="KW-0547">Nucleotide-binding</keyword>
<sequence>MHHDCVPPIVHRDVSSNNMLLNSKLEAFLADFGAATLLDSDSSNQASMAGTDKYVAPELAYTMVVTEKCDVYSFGVVALETLTRKHSAELLLPLTQ</sequence>
<proteinExistence type="predicted"/>
<organism evidence="10 11">
    <name type="scientific">Escallonia herrerae</name>
    <dbReference type="NCBI Taxonomy" id="1293975"/>
    <lineage>
        <taxon>Eukaryota</taxon>
        <taxon>Viridiplantae</taxon>
        <taxon>Streptophyta</taxon>
        <taxon>Embryophyta</taxon>
        <taxon>Tracheophyta</taxon>
        <taxon>Spermatophyta</taxon>
        <taxon>Magnoliopsida</taxon>
        <taxon>eudicotyledons</taxon>
        <taxon>Gunneridae</taxon>
        <taxon>Pentapetalae</taxon>
        <taxon>asterids</taxon>
        <taxon>campanulids</taxon>
        <taxon>Escalloniales</taxon>
        <taxon>Escalloniaceae</taxon>
        <taxon>Escallonia</taxon>
    </lineage>
</organism>
<dbReference type="InterPro" id="IPR008266">
    <property type="entry name" value="Tyr_kinase_AS"/>
</dbReference>
<dbReference type="EMBL" id="JAVXUP010003141">
    <property type="protein sequence ID" value="KAK2999898.1"/>
    <property type="molecule type" value="Genomic_DNA"/>
</dbReference>
<keyword evidence="2" id="KW-0723">Serine/threonine-protein kinase</keyword>
<dbReference type="PANTHER" id="PTHR48005">
    <property type="entry name" value="LEUCINE RICH REPEAT KINASE 2"/>
    <property type="match status" value="1"/>
</dbReference>
<evidence type="ECO:0000313" key="10">
    <source>
        <dbReference type="EMBL" id="KAK2999898.1"/>
    </source>
</evidence>
<comment type="caution">
    <text evidence="10">The sequence shown here is derived from an EMBL/GenBank/DDBJ whole genome shotgun (WGS) entry which is preliminary data.</text>
</comment>
<keyword evidence="6" id="KW-0067">ATP-binding</keyword>
<dbReference type="AlphaFoldDB" id="A0AA88V2J4"/>
<evidence type="ECO:0000256" key="1">
    <source>
        <dbReference type="ARBA" id="ARBA00012513"/>
    </source>
</evidence>
<dbReference type="InterPro" id="IPR051420">
    <property type="entry name" value="Ser_Thr_Kinases_DiverseReg"/>
</dbReference>
<evidence type="ECO:0000256" key="4">
    <source>
        <dbReference type="ARBA" id="ARBA00022741"/>
    </source>
</evidence>
<dbReference type="Gene3D" id="1.10.510.10">
    <property type="entry name" value="Transferase(Phosphotransferase) domain 1"/>
    <property type="match status" value="1"/>
</dbReference>
<evidence type="ECO:0000259" key="9">
    <source>
        <dbReference type="PROSITE" id="PS50011"/>
    </source>
</evidence>
<evidence type="ECO:0000313" key="11">
    <source>
        <dbReference type="Proteomes" id="UP001188597"/>
    </source>
</evidence>
<keyword evidence="5" id="KW-0418">Kinase</keyword>
<comment type="catalytic activity">
    <reaction evidence="7">
        <text>L-threonyl-[protein] + ATP = O-phospho-L-threonyl-[protein] + ADP + H(+)</text>
        <dbReference type="Rhea" id="RHEA:46608"/>
        <dbReference type="Rhea" id="RHEA-COMP:11060"/>
        <dbReference type="Rhea" id="RHEA-COMP:11605"/>
        <dbReference type="ChEBI" id="CHEBI:15378"/>
        <dbReference type="ChEBI" id="CHEBI:30013"/>
        <dbReference type="ChEBI" id="CHEBI:30616"/>
        <dbReference type="ChEBI" id="CHEBI:61977"/>
        <dbReference type="ChEBI" id="CHEBI:456216"/>
        <dbReference type="EC" id="2.7.11.1"/>
    </reaction>
</comment>
<dbReference type="EC" id="2.7.11.1" evidence="1"/>
<dbReference type="PROSITE" id="PS50011">
    <property type="entry name" value="PROTEIN_KINASE_DOM"/>
    <property type="match status" value="1"/>
</dbReference>
<reference evidence="10" key="1">
    <citation type="submission" date="2022-12" db="EMBL/GenBank/DDBJ databases">
        <title>Draft genome assemblies for two species of Escallonia (Escalloniales).</title>
        <authorList>
            <person name="Chanderbali A."/>
            <person name="Dervinis C."/>
            <person name="Anghel I."/>
            <person name="Soltis D."/>
            <person name="Soltis P."/>
            <person name="Zapata F."/>
        </authorList>
    </citation>
    <scope>NUCLEOTIDE SEQUENCE</scope>
    <source>
        <strain evidence="10">UCBG64.0493</strain>
        <tissue evidence="10">Leaf</tissue>
    </source>
</reference>
<evidence type="ECO:0000256" key="8">
    <source>
        <dbReference type="ARBA" id="ARBA00048679"/>
    </source>
</evidence>
<accession>A0AA88V2J4</accession>
<evidence type="ECO:0000256" key="2">
    <source>
        <dbReference type="ARBA" id="ARBA00022527"/>
    </source>
</evidence>
<dbReference type="GO" id="GO:0005524">
    <property type="term" value="F:ATP binding"/>
    <property type="evidence" value="ECO:0007669"/>
    <property type="project" value="UniProtKB-KW"/>
</dbReference>
<evidence type="ECO:0000256" key="5">
    <source>
        <dbReference type="ARBA" id="ARBA00022777"/>
    </source>
</evidence>
<evidence type="ECO:0000256" key="7">
    <source>
        <dbReference type="ARBA" id="ARBA00047899"/>
    </source>
</evidence>